<dbReference type="SUPFAM" id="SSF51556">
    <property type="entry name" value="Metallo-dependent hydrolases"/>
    <property type="match status" value="1"/>
</dbReference>
<organism evidence="1 2">
    <name type="scientific">Streptomyces cellostaticus</name>
    <dbReference type="NCBI Taxonomy" id="67285"/>
    <lineage>
        <taxon>Bacteria</taxon>
        <taxon>Bacillati</taxon>
        <taxon>Actinomycetota</taxon>
        <taxon>Actinomycetes</taxon>
        <taxon>Kitasatosporales</taxon>
        <taxon>Streptomycetaceae</taxon>
        <taxon>Streptomyces</taxon>
    </lineage>
</organism>
<dbReference type="STRING" id="67285.AQI88_16605"/>
<accession>A0A101NLW1</accession>
<protein>
    <recommendedName>
        <fullName evidence="3">Amidohydrolase-related domain-containing protein</fullName>
    </recommendedName>
</protein>
<name>A0A101NLW1_9ACTN</name>
<dbReference type="AlphaFoldDB" id="A0A101NLW1"/>
<keyword evidence="2" id="KW-1185">Reference proteome</keyword>
<dbReference type="InterPro" id="IPR032466">
    <property type="entry name" value="Metal_Hydrolase"/>
</dbReference>
<sequence length="328" mass="35403">MSVKDAVELLLRSGASLVSAHEHAGSELVHHREGVEHRYQQSVDTLMGLLRSVARQHIGAAVGPVGALVLPMPFYRALKPQGAPVDPATCTDVIRQRNLRLLDDCARYRDRHGPDGGVPMAAALVDPFRSAEDFAAELRHRRDEIFALKWHPPALESPVDDHVAAGYLDLSAEWNIPTVIHCSPTGRLGDLDEIRTHALPVAARAGVRVSIAHLAFLAPELPTVLDQPGVFADLGPWEAVCERTVGRPDPALADRRLACVMERNPDALMFSLDTPWHLQPWDDGRVLGASVADAVTRVRAAGEMAGLDSAALLHGTALRLLFGPGADA</sequence>
<evidence type="ECO:0000313" key="1">
    <source>
        <dbReference type="EMBL" id="KUM95681.1"/>
    </source>
</evidence>
<reference evidence="1 2" key="1">
    <citation type="submission" date="2015-10" db="EMBL/GenBank/DDBJ databases">
        <title>Draft genome sequence of Streptomyces cellostaticus DSM 40189, type strain for the species Streptomyces cellostaticus.</title>
        <authorList>
            <person name="Ruckert C."/>
            <person name="Winkler A."/>
            <person name="Kalinowski J."/>
            <person name="Kampfer P."/>
            <person name="Glaeser S."/>
        </authorList>
    </citation>
    <scope>NUCLEOTIDE SEQUENCE [LARGE SCALE GENOMIC DNA]</scope>
    <source>
        <strain evidence="1 2">DSM 40189</strain>
    </source>
</reference>
<evidence type="ECO:0000313" key="2">
    <source>
        <dbReference type="Proteomes" id="UP000054241"/>
    </source>
</evidence>
<dbReference type="EMBL" id="LMWL01000029">
    <property type="protein sequence ID" value="KUM95681.1"/>
    <property type="molecule type" value="Genomic_DNA"/>
</dbReference>
<dbReference type="Proteomes" id="UP000054241">
    <property type="component" value="Unassembled WGS sequence"/>
</dbReference>
<proteinExistence type="predicted"/>
<dbReference type="Gene3D" id="3.20.20.140">
    <property type="entry name" value="Metal-dependent hydrolases"/>
    <property type="match status" value="1"/>
</dbReference>
<evidence type="ECO:0008006" key="3">
    <source>
        <dbReference type="Google" id="ProtNLM"/>
    </source>
</evidence>
<dbReference type="RefSeq" id="WP_066999036.1">
    <property type="nucleotide sequence ID" value="NZ_BNDU01000006.1"/>
</dbReference>
<comment type="caution">
    <text evidence="1">The sequence shown here is derived from an EMBL/GenBank/DDBJ whole genome shotgun (WGS) entry which is preliminary data.</text>
</comment>
<gene>
    <name evidence="1" type="ORF">AQI88_16605</name>
</gene>